<evidence type="ECO:0000256" key="1">
    <source>
        <dbReference type="SAM" id="Phobius"/>
    </source>
</evidence>
<accession>A0A8I1Y5P7</accession>
<keyword evidence="1" id="KW-0812">Transmembrane</keyword>
<name>A0A8I1Y5P7_BRAEL</name>
<proteinExistence type="predicted"/>
<gene>
    <name evidence="2" type="ORF">JOH49_003493</name>
</gene>
<comment type="caution">
    <text evidence="2">The sequence shown here is derived from an EMBL/GenBank/DDBJ whole genome shotgun (WGS) entry which is preliminary data.</text>
</comment>
<keyword evidence="1" id="KW-1133">Transmembrane helix</keyword>
<dbReference type="Proteomes" id="UP000673383">
    <property type="component" value="Unassembled WGS sequence"/>
</dbReference>
<dbReference type="AlphaFoldDB" id="A0A8I1Y5P7"/>
<keyword evidence="2" id="KW-0131">Cell cycle</keyword>
<dbReference type="RefSeq" id="WP_155258421.1">
    <property type="nucleotide sequence ID" value="NZ_CP126003.1"/>
</dbReference>
<feature type="transmembrane region" description="Helical" evidence="1">
    <location>
        <begin position="6"/>
        <end position="25"/>
    </location>
</feature>
<keyword evidence="1" id="KW-0472">Membrane</keyword>
<sequence>MAISTLLVVTAVCLIFAIFALVLAVTDRSTTRWLREQDGNGASTRAAYPDKNGT</sequence>
<protein>
    <submittedName>
        <fullName evidence="2">Cell division protein FtsX</fullName>
    </submittedName>
</protein>
<evidence type="ECO:0000313" key="3">
    <source>
        <dbReference type="Proteomes" id="UP000673383"/>
    </source>
</evidence>
<organism evidence="2 3">
    <name type="scientific">Bradyrhizobium elkanii</name>
    <dbReference type="NCBI Taxonomy" id="29448"/>
    <lineage>
        <taxon>Bacteria</taxon>
        <taxon>Pseudomonadati</taxon>
        <taxon>Pseudomonadota</taxon>
        <taxon>Alphaproteobacteria</taxon>
        <taxon>Hyphomicrobiales</taxon>
        <taxon>Nitrobacteraceae</taxon>
        <taxon>Bradyrhizobium</taxon>
    </lineage>
</organism>
<keyword evidence="2" id="KW-0132">Cell division</keyword>
<dbReference type="EMBL" id="JAFICZ010000001">
    <property type="protein sequence ID" value="MBP1293740.1"/>
    <property type="molecule type" value="Genomic_DNA"/>
</dbReference>
<dbReference type="GO" id="GO:0051301">
    <property type="term" value="P:cell division"/>
    <property type="evidence" value="ECO:0007669"/>
    <property type="project" value="UniProtKB-KW"/>
</dbReference>
<reference evidence="2" key="1">
    <citation type="submission" date="2021-02" db="EMBL/GenBank/DDBJ databases">
        <title>Genomic Encyclopedia of Type Strains, Phase IV (KMG-V): Genome sequencing to study the core and pangenomes of soil and plant-associated prokaryotes.</title>
        <authorList>
            <person name="Whitman W."/>
        </authorList>
    </citation>
    <scope>NUCLEOTIDE SEQUENCE</scope>
    <source>
        <strain evidence="2">USDA 406</strain>
    </source>
</reference>
<evidence type="ECO:0000313" key="2">
    <source>
        <dbReference type="EMBL" id="MBP1293740.1"/>
    </source>
</evidence>